<sequence>MHLSWTKRLAIYWFDPNAASHWRVLLREVISQKDYLTEYRLAKRCHMQGLLGGRTEDAFEFGGSQVL</sequence>
<protein>
    <submittedName>
        <fullName evidence="1">Uncharacterized protein</fullName>
    </submittedName>
</protein>
<comment type="caution">
    <text evidence="1">The sequence shown here is derived from an EMBL/GenBank/DDBJ whole genome shotgun (WGS) entry which is preliminary data.</text>
</comment>
<gene>
    <name evidence="1" type="ORF">Rcae01_05617</name>
</gene>
<evidence type="ECO:0000313" key="2">
    <source>
        <dbReference type="Proteomes" id="UP001416858"/>
    </source>
</evidence>
<keyword evidence="2" id="KW-1185">Reference proteome</keyword>
<evidence type="ECO:0000313" key="1">
    <source>
        <dbReference type="EMBL" id="GAA5510111.1"/>
    </source>
</evidence>
<reference evidence="1 2" key="1">
    <citation type="submission" date="2024-02" db="EMBL/GenBank/DDBJ databases">
        <title>Rhodopirellula caenicola NBRC 110016.</title>
        <authorList>
            <person name="Ichikawa N."/>
            <person name="Katano-Makiyama Y."/>
            <person name="Hidaka K."/>
        </authorList>
    </citation>
    <scope>NUCLEOTIDE SEQUENCE [LARGE SCALE GENOMIC DNA]</scope>
    <source>
        <strain evidence="1 2">NBRC 110016</strain>
    </source>
</reference>
<organism evidence="1 2">
    <name type="scientific">Novipirellula caenicola</name>
    <dbReference type="NCBI Taxonomy" id="1536901"/>
    <lineage>
        <taxon>Bacteria</taxon>
        <taxon>Pseudomonadati</taxon>
        <taxon>Planctomycetota</taxon>
        <taxon>Planctomycetia</taxon>
        <taxon>Pirellulales</taxon>
        <taxon>Pirellulaceae</taxon>
        <taxon>Novipirellula</taxon>
    </lineage>
</organism>
<accession>A0ABP9VZG8</accession>
<dbReference type="Proteomes" id="UP001416858">
    <property type="component" value="Unassembled WGS sequence"/>
</dbReference>
<proteinExistence type="predicted"/>
<name>A0ABP9VZG8_9BACT</name>
<dbReference type="EMBL" id="BAABRO010000019">
    <property type="protein sequence ID" value="GAA5510111.1"/>
    <property type="molecule type" value="Genomic_DNA"/>
</dbReference>